<evidence type="ECO:0000256" key="1">
    <source>
        <dbReference type="ARBA" id="ARBA00004613"/>
    </source>
</evidence>
<dbReference type="GO" id="GO:0004867">
    <property type="term" value="F:serine-type endopeptidase inhibitor activity"/>
    <property type="evidence" value="ECO:0007669"/>
    <property type="project" value="UniProtKB-KW"/>
</dbReference>
<dbReference type="Proteomes" id="UP000694407">
    <property type="component" value="Unplaced"/>
</dbReference>
<dbReference type="PROSITE" id="PS51465">
    <property type="entry name" value="KAZAL_2"/>
    <property type="match status" value="1"/>
</dbReference>
<feature type="domain" description="Kazal-like" evidence="6">
    <location>
        <begin position="2"/>
        <end position="56"/>
    </location>
</feature>
<dbReference type="InterPro" id="IPR036058">
    <property type="entry name" value="Kazal_dom_sf"/>
</dbReference>
<evidence type="ECO:0000313" key="7">
    <source>
        <dbReference type="Ensembl" id="ENSMMMP00000024305.1"/>
    </source>
</evidence>
<dbReference type="PROSITE" id="PS00282">
    <property type="entry name" value="KAZAL_1"/>
    <property type="match status" value="1"/>
</dbReference>
<dbReference type="PRINTS" id="PR00290">
    <property type="entry name" value="KAZALINHBTR"/>
</dbReference>
<dbReference type="InterPro" id="IPR001239">
    <property type="entry name" value="Prot_inh_Kazal-m"/>
</dbReference>
<dbReference type="SMART" id="SM00280">
    <property type="entry name" value="KAZAL"/>
    <property type="match status" value="1"/>
</dbReference>
<evidence type="ECO:0000256" key="5">
    <source>
        <dbReference type="ARBA" id="ARBA00023157"/>
    </source>
</evidence>
<dbReference type="PANTHER" id="PTHR47608">
    <property type="entry name" value="SERINE PROTEASE INHIBITOR KAZAL-TYPE 2, SPINK2"/>
    <property type="match status" value="1"/>
</dbReference>
<keyword evidence="4" id="KW-0722">Serine protease inhibitor</keyword>
<dbReference type="Gene3D" id="3.30.60.30">
    <property type="match status" value="1"/>
</dbReference>
<keyword evidence="8" id="KW-1185">Reference proteome</keyword>
<evidence type="ECO:0000313" key="8">
    <source>
        <dbReference type="Proteomes" id="UP000694407"/>
    </source>
</evidence>
<reference evidence="7" key="2">
    <citation type="submission" date="2025-09" db="UniProtKB">
        <authorList>
            <consortium name="Ensembl"/>
        </authorList>
    </citation>
    <scope>IDENTIFICATION</scope>
</reference>
<evidence type="ECO:0000259" key="6">
    <source>
        <dbReference type="PROSITE" id="PS51465"/>
    </source>
</evidence>
<dbReference type="SUPFAM" id="SSF100895">
    <property type="entry name" value="Kazal-type serine protease inhibitors"/>
    <property type="match status" value="1"/>
</dbReference>
<dbReference type="InterPro" id="IPR042167">
    <property type="entry name" value="SPINK2"/>
</dbReference>
<dbReference type="GO" id="GO:0005576">
    <property type="term" value="C:extracellular region"/>
    <property type="evidence" value="ECO:0007669"/>
    <property type="project" value="UniProtKB-SubCell"/>
</dbReference>
<dbReference type="Pfam" id="PF00050">
    <property type="entry name" value="Kazal_1"/>
    <property type="match status" value="1"/>
</dbReference>
<dbReference type="GeneTree" id="ENSGT00530000064285"/>
<keyword evidence="3" id="KW-0646">Protease inhibitor</keyword>
<evidence type="ECO:0000256" key="4">
    <source>
        <dbReference type="ARBA" id="ARBA00022900"/>
    </source>
</evidence>
<protein>
    <recommendedName>
        <fullName evidence="6">Kazal-like domain-containing protein</fullName>
    </recommendedName>
</protein>
<dbReference type="GO" id="GO:0007286">
    <property type="term" value="P:spermatid development"/>
    <property type="evidence" value="ECO:0007669"/>
    <property type="project" value="InterPro"/>
</dbReference>
<dbReference type="FunFam" id="3.30.60.30:FF:000031">
    <property type="entry name" value="Serine protease inhibitor Kazal-type 2"/>
    <property type="match status" value="1"/>
</dbReference>
<dbReference type="Ensembl" id="ENSMMMT00000027512.1">
    <property type="protein sequence ID" value="ENSMMMP00000024305.1"/>
    <property type="gene ID" value="ENSMMMG00000021272.1"/>
</dbReference>
<proteinExistence type="predicted"/>
<dbReference type="PANTHER" id="PTHR47608:SF1">
    <property type="entry name" value="SERINE PROTEASE INHIBITOR KAZAL-TYPE 2"/>
    <property type="match status" value="1"/>
</dbReference>
<keyword evidence="5" id="KW-1015">Disulfide bond</keyword>
<comment type="subcellular location">
    <subcellularLocation>
        <location evidence="1">Secreted</location>
    </subcellularLocation>
</comment>
<dbReference type="InterPro" id="IPR002350">
    <property type="entry name" value="Kazal_dom"/>
</dbReference>
<evidence type="ECO:0000256" key="3">
    <source>
        <dbReference type="ARBA" id="ARBA00022690"/>
    </source>
</evidence>
<organism evidence="7 8">
    <name type="scientific">Marmota marmota marmota</name>
    <name type="common">Alpine marmot</name>
    <dbReference type="NCBI Taxonomy" id="9994"/>
    <lineage>
        <taxon>Eukaryota</taxon>
        <taxon>Metazoa</taxon>
        <taxon>Chordata</taxon>
        <taxon>Craniata</taxon>
        <taxon>Vertebrata</taxon>
        <taxon>Euteleostomi</taxon>
        <taxon>Mammalia</taxon>
        <taxon>Eutheria</taxon>
        <taxon>Euarchontoglires</taxon>
        <taxon>Glires</taxon>
        <taxon>Rodentia</taxon>
        <taxon>Sciuromorpha</taxon>
        <taxon>Sciuridae</taxon>
        <taxon>Xerinae</taxon>
        <taxon>Marmotini</taxon>
        <taxon>Marmota</taxon>
    </lineage>
</organism>
<name>A0A8C6A5J6_MARMA</name>
<dbReference type="AlphaFoldDB" id="A0A8C6A5J6"/>
<keyword evidence="2" id="KW-0964">Secreted</keyword>
<reference evidence="7" key="1">
    <citation type="submission" date="2025-08" db="UniProtKB">
        <authorList>
            <consortium name="Ensembl"/>
        </authorList>
    </citation>
    <scope>IDENTIFICATION</scope>
</reference>
<evidence type="ECO:0000256" key="2">
    <source>
        <dbReference type="ARBA" id="ARBA00022525"/>
    </source>
</evidence>
<sequence length="56" mass="6586">WERTQFNCDRYRLPGCPRDFNPVCGSDMTTYPNECTLCMKIREDGHDIKIIRSEAC</sequence>
<accession>A0A8C6A5J6</accession>